<gene>
    <name evidence="1" type="ORF">S03H2_73123</name>
</gene>
<dbReference type="AlphaFoldDB" id="X1JTA8"/>
<evidence type="ECO:0000313" key="1">
    <source>
        <dbReference type="EMBL" id="GAH97327.1"/>
    </source>
</evidence>
<accession>X1JTA8</accession>
<protein>
    <submittedName>
        <fullName evidence="1">Uncharacterized protein</fullName>
    </submittedName>
</protein>
<dbReference type="EMBL" id="BARU01049920">
    <property type="protein sequence ID" value="GAH97327.1"/>
    <property type="molecule type" value="Genomic_DNA"/>
</dbReference>
<feature type="non-terminal residue" evidence="1">
    <location>
        <position position="1"/>
    </location>
</feature>
<proteinExistence type="predicted"/>
<reference evidence="1" key="1">
    <citation type="journal article" date="2014" name="Front. Microbiol.">
        <title>High frequency of phylogenetically diverse reductive dehalogenase-homologous genes in deep subseafloor sedimentary metagenomes.</title>
        <authorList>
            <person name="Kawai M."/>
            <person name="Futagami T."/>
            <person name="Toyoda A."/>
            <person name="Takaki Y."/>
            <person name="Nishi S."/>
            <person name="Hori S."/>
            <person name="Arai W."/>
            <person name="Tsubouchi T."/>
            <person name="Morono Y."/>
            <person name="Uchiyama I."/>
            <person name="Ito T."/>
            <person name="Fujiyama A."/>
            <person name="Inagaki F."/>
            <person name="Takami H."/>
        </authorList>
    </citation>
    <scope>NUCLEOTIDE SEQUENCE</scope>
    <source>
        <strain evidence="1">Expedition CK06-06</strain>
    </source>
</reference>
<feature type="non-terminal residue" evidence="1">
    <location>
        <position position="32"/>
    </location>
</feature>
<organism evidence="1">
    <name type="scientific">marine sediment metagenome</name>
    <dbReference type="NCBI Taxonomy" id="412755"/>
    <lineage>
        <taxon>unclassified sequences</taxon>
        <taxon>metagenomes</taxon>
        <taxon>ecological metagenomes</taxon>
    </lineage>
</organism>
<comment type="caution">
    <text evidence="1">The sequence shown here is derived from an EMBL/GenBank/DDBJ whole genome shotgun (WGS) entry which is preliminary data.</text>
</comment>
<name>X1JTA8_9ZZZZ</name>
<sequence>IGGGSELVGKFGPLWELGITNRAFFANLKNYK</sequence>